<evidence type="ECO:0008006" key="5">
    <source>
        <dbReference type="Google" id="ProtNLM"/>
    </source>
</evidence>
<evidence type="ECO:0000313" key="4">
    <source>
        <dbReference type="Proteomes" id="UP001317629"/>
    </source>
</evidence>
<dbReference type="EMBL" id="AP027142">
    <property type="protein sequence ID" value="BDV35732.1"/>
    <property type="molecule type" value="Genomic_DNA"/>
</dbReference>
<organism evidence="3 4">
    <name type="scientific">Methylocystis iwaonis</name>
    <dbReference type="NCBI Taxonomy" id="2885079"/>
    <lineage>
        <taxon>Bacteria</taxon>
        <taxon>Pseudomonadati</taxon>
        <taxon>Pseudomonadota</taxon>
        <taxon>Alphaproteobacteria</taxon>
        <taxon>Hyphomicrobiales</taxon>
        <taxon>Methylocystaceae</taxon>
        <taxon>Methylocystis</taxon>
    </lineage>
</organism>
<dbReference type="PANTHER" id="PTHR35024">
    <property type="entry name" value="HYPOTHETICAL CYTOSOLIC PROTEIN"/>
    <property type="match status" value="1"/>
</dbReference>
<feature type="region of interest" description="Disordered" evidence="2">
    <location>
        <begin position="133"/>
        <end position="165"/>
    </location>
</feature>
<comment type="similarity">
    <text evidence="1">Belongs to the bactofilin family.</text>
</comment>
<keyword evidence="4" id="KW-1185">Reference proteome</keyword>
<name>A0ABM8ECI9_9HYPH</name>
<accession>A0ABM8ECI9</accession>
<dbReference type="Pfam" id="PF04519">
    <property type="entry name" value="Bactofilin"/>
    <property type="match status" value="1"/>
</dbReference>
<evidence type="ECO:0000313" key="3">
    <source>
        <dbReference type="EMBL" id="BDV35732.1"/>
    </source>
</evidence>
<evidence type="ECO:0000256" key="1">
    <source>
        <dbReference type="ARBA" id="ARBA00044755"/>
    </source>
</evidence>
<gene>
    <name evidence="3" type="ORF">SS37A_32610</name>
</gene>
<reference evidence="3 4" key="1">
    <citation type="journal article" date="2023" name="Int. J. Syst. Evol. Microbiol.">
        <title>Methylocystis iwaonis sp. nov., a type II methane-oxidizing bacterium from surface soil of a rice paddy field in Japan, and emended description of the genus Methylocystis (ex Whittenbury et al. 1970) Bowman et al. 1993.</title>
        <authorList>
            <person name="Kaise H."/>
            <person name="Sawadogo J.B."/>
            <person name="Alam M.S."/>
            <person name="Ueno C."/>
            <person name="Dianou D."/>
            <person name="Shinjo R."/>
            <person name="Asakawa S."/>
        </authorList>
    </citation>
    <scope>NUCLEOTIDE SEQUENCE [LARGE SCALE GENOMIC DNA]</scope>
    <source>
        <strain evidence="3 4">SS37A-Re</strain>
    </source>
</reference>
<protein>
    <recommendedName>
        <fullName evidence="5">Polymer-forming cytoskeletal protein</fullName>
    </recommendedName>
</protein>
<dbReference type="Proteomes" id="UP001317629">
    <property type="component" value="Chromosome"/>
</dbReference>
<dbReference type="InterPro" id="IPR007607">
    <property type="entry name" value="BacA/B"/>
</dbReference>
<dbReference type="PANTHER" id="PTHR35024:SF4">
    <property type="entry name" value="POLYMER-FORMING CYTOSKELETAL PROTEIN"/>
    <property type="match status" value="1"/>
</dbReference>
<sequence>MATFRPEEEDSIYIGQGAELTGAIKARGSVVVDGSFDGEIDCRHLLVGPTGVVKGKIEASTADISGYVNADIAARDLLAVRAMGRVEGKWDCGAIEVTRGGVLNGAAHVSETESGRRVVEEFQETRVALIEREEAPLALEPPPEPRKVTKLQLRSPLRSSRRSVG</sequence>
<evidence type="ECO:0000256" key="2">
    <source>
        <dbReference type="SAM" id="MobiDB-lite"/>
    </source>
</evidence>
<dbReference type="RefSeq" id="WP_281929241.1">
    <property type="nucleotide sequence ID" value="NZ_AP027142.1"/>
</dbReference>
<proteinExistence type="inferred from homology"/>